<sequence>MHPNKLMLIACPQFHSFGHYQISFTKVLIIMSL</sequence>
<protein>
    <submittedName>
        <fullName evidence="1">Uncharacterized protein</fullName>
    </submittedName>
</protein>
<name>A0A0A9FX80_ARUDO</name>
<evidence type="ECO:0000313" key="1">
    <source>
        <dbReference type="EMBL" id="JAE12953.1"/>
    </source>
</evidence>
<dbReference type="AlphaFoldDB" id="A0A0A9FX80"/>
<accession>A0A0A9FX80</accession>
<reference evidence="1" key="1">
    <citation type="submission" date="2014-09" db="EMBL/GenBank/DDBJ databases">
        <authorList>
            <person name="Magalhaes I.L.F."/>
            <person name="Oliveira U."/>
            <person name="Santos F.R."/>
            <person name="Vidigal T.H.D.A."/>
            <person name="Brescovit A.D."/>
            <person name="Santos A.J."/>
        </authorList>
    </citation>
    <scope>NUCLEOTIDE SEQUENCE</scope>
    <source>
        <tissue evidence="1">Shoot tissue taken approximately 20 cm above the soil surface</tissue>
    </source>
</reference>
<reference evidence="1" key="2">
    <citation type="journal article" date="2015" name="Data Brief">
        <title>Shoot transcriptome of the giant reed, Arundo donax.</title>
        <authorList>
            <person name="Barrero R.A."/>
            <person name="Guerrero F.D."/>
            <person name="Moolhuijzen P."/>
            <person name="Goolsby J.A."/>
            <person name="Tidwell J."/>
            <person name="Bellgard S.E."/>
            <person name="Bellgard M.I."/>
        </authorList>
    </citation>
    <scope>NUCLEOTIDE SEQUENCE</scope>
    <source>
        <tissue evidence="1">Shoot tissue taken approximately 20 cm above the soil surface</tissue>
    </source>
</reference>
<proteinExistence type="predicted"/>
<organism evidence="1">
    <name type="scientific">Arundo donax</name>
    <name type="common">Giant reed</name>
    <name type="synonym">Donax arundinaceus</name>
    <dbReference type="NCBI Taxonomy" id="35708"/>
    <lineage>
        <taxon>Eukaryota</taxon>
        <taxon>Viridiplantae</taxon>
        <taxon>Streptophyta</taxon>
        <taxon>Embryophyta</taxon>
        <taxon>Tracheophyta</taxon>
        <taxon>Spermatophyta</taxon>
        <taxon>Magnoliopsida</taxon>
        <taxon>Liliopsida</taxon>
        <taxon>Poales</taxon>
        <taxon>Poaceae</taxon>
        <taxon>PACMAD clade</taxon>
        <taxon>Arundinoideae</taxon>
        <taxon>Arundineae</taxon>
        <taxon>Arundo</taxon>
    </lineage>
</organism>
<dbReference type="EMBL" id="GBRH01184943">
    <property type="protein sequence ID" value="JAE12953.1"/>
    <property type="molecule type" value="Transcribed_RNA"/>
</dbReference>